<feature type="domain" description="WW" evidence="3">
    <location>
        <begin position="318"/>
        <end position="351"/>
    </location>
</feature>
<dbReference type="CDD" id="cd00030">
    <property type="entry name" value="C2"/>
    <property type="match status" value="1"/>
</dbReference>
<dbReference type="CDD" id="cd00201">
    <property type="entry name" value="WW"/>
    <property type="match status" value="1"/>
</dbReference>
<dbReference type="Pfam" id="PF00397">
    <property type="entry name" value="WW"/>
    <property type="match status" value="1"/>
</dbReference>
<gene>
    <name evidence="4" type="ORF">DLAC_05679</name>
</gene>
<dbReference type="PROSITE" id="PS50020">
    <property type="entry name" value="WW_DOMAIN_2"/>
    <property type="match status" value="1"/>
</dbReference>
<sequence>MIELKTRIFNIKATGLTLKKEGTPTLDPYVKMTFDGSKKFKTETISKNSSPEWKFDQSICLHVNNLDDLTNKKFDVECFDSCLLGSDNLIGSCSVNLYTLLTGPIQHRMVLRNKGVPNGHIEFSVEISEIRETLLTFKNIRANFYQQTGAQETYLHYYTQNQKTNEKSNAYKSKKSVTTHWEDIDQVLIQTGLKELLENPIVFNIVSSKNYKPETDPQIGQSNLLLSSLIVNLDQLQDNCKITFIEPIMNQQMVVGVFEGEIYFNNVSLYAQMIGGTHTDVGIQGGVTYLVGSIQPQQSPQTVIAQPTPSTNNVQSQAFLPEGWEQRVHTNGQIYYVHHPTKSTHWELPEQIRISQKPIPVPNTVIPSVPSPKSSPPSSVPSFSQPIQQQQPIMPPQQPISRPVQQQPQQQPIQPVQPVMPPMYNGQVTQPQQQQPIQPVQPQMMGYPGQPQVMGYPGQPIMGYPQYMPQQFYYQQPTTYIKYGHGHHHCH</sequence>
<dbReference type="SUPFAM" id="SSF49562">
    <property type="entry name" value="C2 domain (Calcium/lipid-binding domain, CaLB)"/>
    <property type="match status" value="1"/>
</dbReference>
<name>A0A151ZGG4_TIELA</name>
<feature type="region of interest" description="Disordered" evidence="1">
    <location>
        <begin position="359"/>
        <end position="411"/>
    </location>
</feature>
<feature type="compositionally biased region" description="Low complexity" evidence="1">
    <location>
        <begin position="380"/>
        <end position="392"/>
    </location>
</feature>
<evidence type="ECO:0000313" key="5">
    <source>
        <dbReference type="Proteomes" id="UP000076078"/>
    </source>
</evidence>
<comment type="caution">
    <text evidence="4">The sequence shown here is derived from an EMBL/GenBank/DDBJ whole genome shotgun (WGS) entry which is preliminary data.</text>
</comment>
<protein>
    <recommendedName>
        <fullName evidence="6">WW domain-containing protein</fullName>
    </recommendedName>
</protein>
<dbReference type="InterPro" id="IPR036020">
    <property type="entry name" value="WW_dom_sf"/>
</dbReference>
<dbReference type="OMA" id="QGYVYPQ"/>
<dbReference type="Gene3D" id="2.60.40.150">
    <property type="entry name" value="C2 domain"/>
    <property type="match status" value="1"/>
</dbReference>
<feature type="domain" description="C2" evidence="2">
    <location>
        <begin position="1"/>
        <end position="110"/>
    </location>
</feature>
<feature type="compositionally biased region" description="Pro residues" evidence="1">
    <location>
        <begin position="369"/>
        <end position="379"/>
    </location>
</feature>
<dbReference type="SMART" id="SM00239">
    <property type="entry name" value="C2"/>
    <property type="match status" value="1"/>
</dbReference>
<evidence type="ECO:0000259" key="2">
    <source>
        <dbReference type="PROSITE" id="PS50004"/>
    </source>
</evidence>
<evidence type="ECO:0000259" key="3">
    <source>
        <dbReference type="PROSITE" id="PS50020"/>
    </source>
</evidence>
<dbReference type="AlphaFoldDB" id="A0A151ZGG4"/>
<keyword evidence="5" id="KW-1185">Reference proteome</keyword>
<dbReference type="SMART" id="SM00456">
    <property type="entry name" value="WW"/>
    <property type="match status" value="1"/>
</dbReference>
<dbReference type="OrthoDB" id="67700at2759"/>
<organism evidence="4 5">
    <name type="scientific">Tieghemostelium lacteum</name>
    <name type="common">Slime mold</name>
    <name type="synonym">Dictyostelium lacteum</name>
    <dbReference type="NCBI Taxonomy" id="361077"/>
    <lineage>
        <taxon>Eukaryota</taxon>
        <taxon>Amoebozoa</taxon>
        <taxon>Evosea</taxon>
        <taxon>Eumycetozoa</taxon>
        <taxon>Dictyostelia</taxon>
        <taxon>Dictyosteliales</taxon>
        <taxon>Raperosteliaceae</taxon>
        <taxon>Tieghemostelium</taxon>
    </lineage>
</organism>
<dbReference type="InterPro" id="IPR035892">
    <property type="entry name" value="C2_domain_sf"/>
</dbReference>
<dbReference type="InterPro" id="IPR000008">
    <property type="entry name" value="C2_dom"/>
</dbReference>
<dbReference type="SUPFAM" id="SSF51045">
    <property type="entry name" value="WW domain"/>
    <property type="match status" value="1"/>
</dbReference>
<evidence type="ECO:0000256" key="1">
    <source>
        <dbReference type="SAM" id="MobiDB-lite"/>
    </source>
</evidence>
<accession>A0A151ZGG4</accession>
<dbReference type="EMBL" id="LODT01000028">
    <property type="protein sequence ID" value="KYQ93068.1"/>
    <property type="molecule type" value="Genomic_DNA"/>
</dbReference>
<proteinExistence type="predicted"/>
<dbReference type="PROSITE" id="PS50004">
    <property type="entry name" value="C2"/>
    <property type="match status" value="1"/>
</dbReference>
<dbReference type="Proteomes" id="UP000076078">
    <property type="component" value="Unassembled WGS sequence"/>
</dbReference>
<dbReference type="Gene3D" id="2.20.70.10">
    <property type="match status" value="1"/>
</dbReference>
<evidence type="ECO:0008006" key="6">
    <source>
        <dbReference type="Google" id="ProtNLM"/>
    </source>
</evidence>
<evidence type="ECO:0000313" key="4">
    <source>
        <dbReference type="EMBL" id="KYQ93068.1"/>
    </source>
</evidence>
<reference evidence="4 5" key="1">
    <citation type="submission" date="2015-12" db="EMBL/GenBank/DDBJ databases">
        <title>Dictyostelia acquired genes for synthesis and detection of signals that induce cell-type specialization by lateral gene transfer from prokaryotes.</title>
        <authorList>
            <person name="Gloeckner G."/>
            <person name="Schaap P."/>
        </authorList>
    </citation>
    <scope>NUCLEOTIDE SEQUENCE [LARGE SCALE GENOMIC DNA]</scope>
    <source>
        <strain evidence="4 5">TK</strain>
    </source>
</reference>
<dbReference type="STRING" id="361077.A0A151ZGG4"/>
<dbReference type="InterPro" id="IPR001202">
    <property type="entry name" value="WW_dom"/>
</dbReference>
<dbReference type="InParanoid" id="A0A151ZGG4"/>
<dbReference type="Pfam" id="PF00168">
    <property type="entry name" value="C2"/>
    <property type="match status" value="1"/>
</dbReference>
<feature type="compositionally biased region" description="Low complexity" evidence="1">
    <location>
        <begin position="399"/>
        <end position="411"/>
    </location>
</feature>